<dbReference type="Pfam" id="PF03963">
    <property type="entry name" value="FlgD"/>
    <property type="match status" value="1"/>
</dbReference>
<keyword evidence="4" id="KW-0966">Cell projection</keyword>
<evidence type="ECO:0000256" key="1">
    <source>
        <dbReference type="ARBA" id="ARBA00022795"/>
    </source>
</evidence>
<keyword evidence="1" id="KW-1005">Bacterial flagellum biogenesis</keyword>
<accession>A0A3B0TM45</accession>
<feature type="domain" description="FlgD Tudor-like" evidence="3">
    <location>
        <begin position="85"/>
        <end position="213"/>
    </location>
</feature>
<gene>
    <name evidence="4" type="ORF">MNBD_ALPHA12-905</name>
</gene>
<organism evidence="4">
    <name type="scientific">hydrothermal vent metagenome</name>
    <dbReference type="NCBI Taxonomy" id="652676"/>
    <lineage>
        <taxon>unclassified sequences</taxon>
        <taxon>metagenomes</taxon>
        <taxon>ecological metagenomes</taxon>
    </lineage>
</organism>
<dbReference type="InterPro" id="IPR025963">
    <property type="entry name" value="FLgD_Tudor"/>
</dbReference>
<evidence type="ECO:0000259" key="2">
    <source>
        <dbReference type="Pfam" id="PF13860"/>
    </source>
</evidence>
<name>A0A3B0TM45_9ZZZZ</name>
<dbReference type="Pfam" id="PF13861">
    <property type="entry name" value="FLgD_tudor"/>
    <property type="match status" value="1"/>
</dbReference>
<evidence type="ECO:0000313" key="4">
    <source>
        <dbReference type="EMBL" id="VAW17273.1"/>
    </source>
</evidence>
<proteinExistence type="predicted"/>
<reference evidence="4" key="1">
    <citation type="submission" date="2018-06" db="EMBL/GenBank/DDBJ databases">
        <authorList>
            <person name="Zhirakovskaya E."/>
        </authorList>
    </citation>
    <scope>NUCLEOTIDE SEQUENCE</scope>
</reference>
<dbReference type="Gene3D" id="2.60.40.4070">
    <property type="match status" value="1"/>
</dbReference>
<keyword evidence="4" id="KW-0282">Flagellum</keyword>
<evidence type="ECO:0000259" key="3">
    <source>
        <dbReference type="Pfam" id="PF13861"/>
    </source>
</evidence>
<dbReference type="Pfam" id="PF13860">
    <property type="entry name" value="FlgD_ig"/>
    <property type="match status" value="1"/>
</dbReference>
<dbReference type="InterPro" id="IPR025965">
    <property type="entry name" value="FlgD/Vpr_Ig-like"/>
</dbReference>
<dbReference type="GO" id="GO:0044781">
    <property type="term" value="P:bacterial-type flagellum organization"/>
    <property type="evidence" value="ECO:0007669"/>
    <property type="project" value="UniProtKB-KW"/>
</dbReference>
<dbReference type="Gene3D" id="2.30.30.910">
    <property type="match status" value="1"/>
</dbReference>
<feature type="domain" description="FlgD/Vpr Ig-like" evidence="2">
    <location>
        <begin position="106"/>
        <end position="172"/>
    </location>
</feature>
<protein>
    <submittedName>
        <fullName evidence="4">Flagellar basal-body rod modification protein FlgD</fullName>
    </submittedName>
</protein>
<sequence length="218" mass="23220">MAINSLAATAAPSPLAGSRKSIANNFDTFLTLLTTQLKNQNPMDPLDTNQFTQQMVQFTSVEQQLKTNEYLKTLTLSTQNSVNSDAVAYIGKQITAQGSATQLVNSSAKWNYSSERAAAKTVFTVRDNKGSVVYTETKPTEAGKNEFAWDGRSSAGSQMPDGEYSITIDARDSKGAYVPVSTEMAGIVSSVDLSGVEPILVIGDAKVKLSSVTSVTAT</sequence>
<dbReference type="AlphaFoldDB" id="A0A3B0TM45"/>
<dbReference type="EMBL" id="UOEO01000069">
    <property type="protein sequence ID" value="VAW17273.1"/>
    <property type="molecule type" value="Genomic_DNA"/>
</dbReference>
<keyword evidence="4" id="KW-0969">Cilium</keyword>
<dbReference type="InterPro" id="IPR005648">
    <property type="entry name" value="FlgD"/>
</dbReference>